<evidence type="ECO:0000313" key="3">
    <source>
        <dbReference type="RefSeq" id="XP_030747569.1"/>
    </source>
</evidence>
<dbReference type="KEGG" id="soy:115876033"/>
<proteinExistence type="predicted"/>
<dbReference type="AlphaFoldDB" id="A0A6J2X9P6"/>
<evidence type="ECO:0000313" key="2">
    <source>
        <dbReference type="Proteomes" id="UP000504635"/>
    </source>
</evidence>
<dbReference type="InterPro" id="IPR032707">
    <property type="entry name" value="MYCBPAP"/>
</dbReference>
<name>A0A6J2X9P6_SITOR</name>
<protein>
    <submittedName>
        <fullName evidence="3">Uncharacterized protein LOC115876033</fullName>
    </submittedName>
</protein>
<keyword evidence="2" id="KW-1185">Reference proteome</keyword>
<evidence type="ECO:0000256" key="1">
    <source>
        <dbReference type="SAM" id="MobiDB-lite"/>
    </source>
</evidence>
<dbReference type="Proteomes" id="UP000504635">
    <property type="component" value="Unplaced"/>
</dbReference>
<accession>A0A6J2X9P6</accession>
<dbReference type="GeneID" id="115876033"/>
<reference evidence="3" key="1">
    <citation type="submission" date="2025-08" db="UniProtKB">
        <authorList>
            <consortium name="RefSeq"/>
        </authorList>
    </citation>
    <scope>IDENTIFICATION</scope>
    <source>
        <tissue evidence="3">Gonads</tissue>
    </source>
</reference>
<feature type="region of interest" description="Disordered" evidence="1">
    <location>
        <begin position="690"/>
        <end position="714"/>
    </location>
</feature>
<dbReference type="Pfam" id="PF14646">
    <property type="entry name" value="MYCBPAP"/>
    <property type="match status" value="1"/>
</dbReference>
<dbReference type="PANTHER" id="PTHR48421">
    <property type="entry name" value="MYCBP-ASSOCIATED PROTEIN"/>
    <property type="match status" value="1"/>
</dbReference>
<dbReference type="OrthoDB" id="10263316at2759"/>
<gene>
    <name evidence="3" type="primary">LOC115876033</name>
</gene>
<dbReference type="RefSeq" id="XP_030747569.1">
    <property type="nucleotide sequence ID" value="XM_030891709.1"/>
</dbReference>
<dbReference type="InParanoid" id="A0A6J2X9P6"/>
<sequence length="986" mass="115213">MSNEITLKSDKIKSSNDRGDCVCSCALNLSAKPKEEPCCKELKNWEVWMQRRKRVHARLKKLGRQSGNMLMNVGDEFRNVREEKLLLDATKIETQFDKYRGNPTFWTMPVCLKDKNPPYGCTELFAVKSKEERNEVGEIEKVGVPKMILQEKGILPRTRNLMDLWTNKNKYREKVVAQVRSKIFKIEPHKPEYEFLAIQGTRILPPDTDESKPETPKSPRIEIIKPVEPIREPKNETLKESTEESFTVCLKINNFECYKKMVIPSHGHKISLIFEHFISNPVPTERTIKFENVGQITMRIYFKILPKPRIFREYISSQNIFEPFKFPKTEILLLPNETLEFPIWFHSRKPGNYYEYWEIYTLPRLWSDDEKVFIKLSGYASIEGYNEKVEKIATELNKRVRDTVIKDCLNQTISRVNYCTETVSKTFDFSEKELFESQNLEDSRQIGSRSKYCYKKNIVDKLTEFYAEVRQPEDPEKWNLSIKTLKEAARKMDLMKYFKENLAASLKAKENRKLNEADTVKTEKSKPEKVQSPRTKLLKDSKSVESLDTLENKASYYNRLQTLVDSLERQSTTPHKDRRKYFYTYVVLRTCILKTLIAFDEIEKHDKKVETELVEKKEIQIPVNDNVQDRMKFENFDDSYILRTKRVCHDPTMLCNAKPKSVLLREVDLTDVKKMYAIYFNREVVKEKTNKKMEAHKAEEKSSTKKTTSKNENKKKDIVDKTDALYANIEEGFDPYAEETSVNIYTPLTVPFEITTYQAVDEIQHYEEKYLAFYRNLCEAIDSLVMAVEYAQDNIISSSLLANIKECDKTVKEEKLLSQETLDSSAQDISSELNSTSVSNYFDWLLETHWTNNPNTKKYFLEDQKLSKTYLKTSDSLCSTLRVPSLKEVSSLKNLFSVEQYERKPEPFCLKEKEVQVNLDNVQVNLDNLLDNAILSETLMTTSATPVGEKDVYHSLEKSASKNIFYFLEDACEENSSKSRTEFVEG</sequence>
<organism evidence="2 3">
    <name type="scientific">Sitophilus oryzae</name>
    <name type="common">Rice weevil</name>
    <name type="synonym">Curculio oryzae</name>
    <dbReference type="NCBI Taxonomy" id="7048"/>
    <lineage>
        <taxon>Eukaryota</taxon>
        <taxon>Metazoa</taxon>
        <taxon>Ecdysozoa</taxon>
        <taxon>Arthropoda</taxon>
        <taxon>Hexapoda</taxon>
        <taxon>Insecta</taxon>
        <taxon>Pterygota</taxon>
        <taxon>Neoptera</taxon>
        <taxon>Endopterygota</taxon>
        <taxon>Coleoptera</taxon>
        <taxon>Polyphaga</taxon>
        <taxon>Cucujiformia</taxon>
        <taxon>Curculionidae</taxon>
        <taxon>Dryophthorinae</taxon>
        <taxon>Sitophilus</taxon>
    </lineage>
</organism>
<feature type="region of interest" description="Disordered" evidence="1">
    <location>
        <begin position="513"/>
        <end position="537"/>
    </location>
</feature>
<dbReference type="PANTHER" id="PTHR48421:SF1">
    <property type="entry name" value="MYCBP-ASSOCIATED PROTEIN"/>
    <property type="match status" value="1"/>
</dbReference>